<protein>
    <recommendedName>
        <fullName evidence="6">Calcineurin-like phosphoesterase domain-containing protein</fullName>
    </recommendedName>
</protein>
<accession>A0A8S1DH34</accession>
<dbReference type="GO" id="GO:0016020">
    <property type="term" value="C:membrane"/>
    <property type="evidence" value="ECO:0007669"/>
    <property type="project" value="UniProtKB-SubCell"/>
</dbReference>
<organism evidence="7 8">
    <name type="scientific">Cloeon dipterum</name>
    <dbReference type="NCBI Taxonomy" id="197152"/>
    <lineage>
        <taxon>Eukaryota</taxon>
        <taxon>Metazoa</taxon>
        <taxon>Ecdysozoa</taxon>
        <taxon>Arthropoda</taxon>
        <taxon>Hexapoda</taxon>
        <taxon>Insecta</taxon>
        <taxon>Pterygota</taxon>
        <taxon>Palaeoptera</taxon>
        <taxon>Ephemeroptera</taxon>
        <taxon>Pisciforma</taxon>
        <taxon>Baetidae</taxon>
        <taxon>Cloeon</taxon>
    </lineage>
</organism>
<comment type="subcellular location">
    <subcellularLocation>
        <location evidence="1">Membrane</location>
        <topology evidence="1">Multi-pass membrane protein</topology>
    </subcellularLocation>
</comment>
<evidence type="ECO:0000256" key="3">
    <source>
        <dbReference type="ARBA" id="ARBA00022989"/>
    </source>
</evidence>
<dbReference type="InterPro" id="IPR029052">
    <property type="entry name" value="Metallo-depent_PP-like"/>
</dbReference>
<dbReference type="EMBL" id="CADEPI010000240">
    <property type="protein sequence ID" value="CAB3381649.1"/>
    <property type="molecule type" value="Genomic_DNA"/>
</dbReference>
<dbReference type="PANTHER" id="PTHR13315">
    <property type="entry name" value="METALLO PHOSPHOESTERASE RELATED"/>
    <property type="match status" value="1"/>
</dbReference>
<proteinExistence type="predicted"/>
<dbReference type="OrthoDB" id="5977743at2759"/>
<keyword evidence="4 5" id="KW-0472">Membrane</keyword>
<dbReference type="InterPro" id="IPR033308">
    <property type="entry name" value="PGAP5/Cdc1/Ted1"/>
</dbReference>
<dbReference type="Gene3D" id="3.60.21.10">
    <property type="match status" value="1"/>
</dbReference>
<dbReference type="InterPro" id="IPR004843">
    <property type="entry name" value="Calcineurin-like_PHP"/>
</dbReference>
<comment type="caution">
    <text evidence="7">The sequence shown here is derived from an EMBL/GenBank/DDBJ whole genome shotgun (WGS) entry which is preliminary data.</text>
</comment>
<evidence type="ECO:0000259" key="6">
    <source>
        <dbReference type="Pfam" id="PF00149"/>
    </source>
</evidence>
<dbReference type="GO" id="GO:0016787">
    <property type="term" value="F:hydrolase activity"/>
    <property type="evidence" value="ECO:0007669"/>
    <property type="project" value="InterPro"/>
</dbReference>
<dbReference type="AlphaFoldDB" id="A0A8S1DH34"/>
<evidence type="ECO:0000313" key="8">
    <source>
        <dbReference type="Proteomes" id="UP000494165"/>
    </source>
</evidence>
<dbReference type="PANTHER" id="PTHR13315:SF4">
    <property type="entry name" value="METALLOPHOSPHOESTERASE, ISOFORM E"/>
    <property type="match status" value="1"/>
</dbReference>
<gene>
    <name evidence="7" type="ORF">CLODIP_2_CD13440</name>
</gene>
<dbReference type="SUPFAM" id="SSF56300">
    <property type="entry name" value="Metallo-dependent phosphatases"/>
    <property type="match status" value="1"/>
</dbReference>
<feature type="domain" description="Calcineurin-like phosphoesterase" evidence="6">
    <location>
        <begin position="57"/>
        <end position="239"/>
    </location>
</feature>
<evidence type="ECO:0000256" key="2">
    <source>
        <dbReference type="ARBA" id="ARBA00022692"/>
    </source>
</evidence>
<evidence type="ECO:0000313" key="7">
    <source>
        <dbReference type="EMBL" id="CAB3381649.1"/>
    </source>
</evidence>
<feature type="transmembrane region" description="Helical" evidence="5">
    <location>
        <begin position="316"/>
        <end position="339"/>
    </location>
</feature>
<dbReference type="GO" id="GO:0005783">
    <property type="term" value="C:endoplasmic reticulum"/>
    <property type="evidence" value="ECO:0007669"/>
    <property type="project" value="TreeGrafter"/>
</dbReference>
<sequence>MKLKLSRFLLHRRKKKLFFGFIFISLISVEFFTYFLQTLSWMRVECADQTADEECVKLLFVADPQLIGEEHENAARYIGSIWDSDRYIKRTFSYAMGHVRPDAVIFLGDLLDEGSTASEDEFERYVGRFKWVFPESDVPFIILPGDNDIGGEGDPITHQKIRHFDQYFGQPDVVRVKGIVFYKVNRMRYHFPKNKLPLSENETKILLSHLPLLTHPSPFIDHLIEKFEPNLIFSGHEHTAVHLSIVQGQRLGRTEVLIDPIELELDQFQVINEIMVPTCSYRMGTTEIGFAAAAINLKTQRATVYVLPLPDRFRQLFFYVGVIIVLILHYAVIAVYIFFKKYFRRCLYL</sequence>
<dbReference type="GO" id="GO:0006506">
    <property type="term" value="P:GPI anchor biosynthetic process"/>
    <property type="evidence" value="ECO:0007669"/>
    <property type="project" value="InterPro"/>
</dbReference>
<keyword evidence="2 5" id="KW-0812">Transmembrane</keyword>
<reference evidence="7 8" key="1">
    <citation type="submission" date="2020-04" db="EMBL/GenBank/DDBJ databases">
        <authorList>
            <person name="Alioto T."/>
            <person name="Alioto T."/>
            <person name="Gomez Garrido J."/>
        </authorList>
    </citation>
    <scope>NUCLEOTIDE SEQUENCE [LARGE SCALE GENOMIC DNA]</scope>
</reference>
<keyword evidence="3 5" id="KW-1133">Transmembrane helix</keyword>
<name>A0A8S1DH34_9INSE</name>
<keyword evidence="8" id="KW-1185">Reference proteome</keyword>
<evidence type="ECO:0000256" key="5">
    <source>
        <dbReference type="SAM" id="Phobius"/>
    </source>
</evidence>
<evidence type="ECO:0000256" key="4">
    <source>
        <dbReference type="ARBA" id="ARBA00023136"/>
    </source>
</evidence>
<dbReference type="Pfam" id="PF00149">
    <property type="entry name" value="Metallophos"/>
    <property type="match status" value="1"/>
</dbReference>
<dbReference type="Proteomes" id="UP000494165">
    <property type="component" value="Unassembled WGS sequence"/>
</dbReference>
<evidence type="ECO:0000256" key="1">
    <source>
        <dbReference type="ARBA" id="ARBA00004141"/>
    </source>
</evidence>